<evidence type="ECO:0000259" key="4">
    <source>
        <dbReference type="PROSITE" id="PS50110"/>
    </source>
</evidence>
<dbReference type="Gene3D" id="3.40.50.2300">
    <property type="match status" value="1"/>
</dbReference>
<dbReference type="InterPro" id="IPR001789">
    <property type="entry name" value="Sig_transdc_resp-reg_receiver"/>
</dbReference>
<dbReference type="RefSeq" id="WP_263341374.1">
    <property type="nucleotide sequence ID" value="NZ_JAGSYH010000007.1"/>
</dbReference>
<sequence length="125" mass="13725">MTGQKRLRVFVVDDEPIIAFTLATILESAGYTARHFSDPIEALRAAETNCPDYLVSDVVMPSLNGIDLGAQFKAIHPEVKVLLFSGVLSTAHLKEDARKKGHEFDILSKPIHPKLLLEAIAKMGD</sequence>
<feature type="domain" description="Response regulatory" evidence="4">
    <location>
        <begin position="8"/>
        <end position="124"/>
    </location>
</feature>
<organism evidence="5 6">
    <name type="scientific">Acidicapsa dinghuensis</name>
    <dbReference type="NCBI Taxonomy" id="2218256"/>
    <lineage>
        <taxon>Bacteria</taxon>
        <taxon>Pseudomonadati</taxon>
        <taxon>Acidobacteriota</taxon>
        <taxon>Terriglobia</taxon>
        <taxon>Terriglobales</taxon>
        <taxon>Acidobacteriaceae</taxon>
        <taxon>Acidicapsa</taxon>
    </lineage>
</organism>
<evidence type="ECO:0000256" key="3">
    <source>
        <dbReference type="PROSITE-ProRule" id="PRU00169"/>
    </source>
</evidence>
<protein>
    <submittedName>
        <fullName evidence="5">Response regulator</fullName>
    </submittedName>
</protein>
<gene>
    <name evidence="5" type="ORF">ACFPT7_13650</name>
</gene>
<dbReference type="PANTHER" id="PTHR44591:SF14">
    <property type="entry name" value="PROTEIN PILG"/>
    <property type="match status" value="1"/>
</dbReference>
<keyword evidence="2" id="KW-0902">Two-component regulatory system</keyword>
<keyword evidence="1 3" id="KW-0597">Phosphoprotein</keyword>
<dbReference type="Proteomes" id="UP001596091">
    <property type="component" value="Unassembled WGS sequence"/>
</dbReference>
<feature type="modified residue" description="4-aspartylphosphate" evidence="3">
    <location>
        <position position="57"/>
    </location>
</feature>
<evidence type="ECO:0000256" key="1">
    <source>
        <dbReference type="ARBA" id="ARBA00022553"/>
    </source>
</evidence>
<reference evidence="6" key="1">
    <citation type="journal article" date="2019" name="Int. J. Syst. Evol. Microbiol.">
        <title>The Global Catalogue of Microorganisms (GCM) 10K type strain sequencing project: providing services to taxonomists for standard genome sequencing and annotation.</title>
        <authorList>
            <consortium name="The Broad Institute Genomics Platform"/>
            <consortium name="The Broad Institute Genome Sequencing Center for Infectious Disease"/>
            <person name="Wu L."/>
            <person name="Ma J."/>
        </authorList>
    </citation>
    <scope>NUCLEOTIDE SEQUENCE [LARGE SCALE GENOMIC DNA]</scope>
    <source>
        <strain evidence="6">JCM 4087</strain>
    </source>
</reference>
<name>A0ABW1EGX8_9BACT</name>
<proteinExistence type="predicted"/>
<dbReference type="InterPro" id="IPR011006">
    <property type="entry name" value="CheY-like_superfamily"/>
</dbReference>
<keyword evidence="6" id="KW-1185">Reference proteome</keyword>
<evidence type="ECO:0000313" key="5">
    <source>
        <dbReference type="EMBL" id="MFC5863343.1"/>
    </source>
</evidence>
<comment type="caution">
    <text evidence="5">The sequence shown here is derived from an EMBL/GenBank/DDBJ whole genome shotgun (WGS) entry which is preliminary data.</text>
</comment>
<dbReference type="Pfam" id="PF00072">
    <property type="entry name" value="Response_reg"/>
    <property type="match status" value="1"/>
</dbReference>
<dbReference type="EMBL" id="JBHSPH010000004">
    <property type="protein sequence ID" value="MFC5863343.1"/>
    <property type="molecule type" value="Genomic_DNA"/>
</dbReference>
<dbReference type="InterPro" id="IPR050595">
    <property type="entry name" value="Bact_response_regulator"/>
</dbReference>
<dbReference type="PANTHER" id="PTHR44591">
    <property type="entry name" value="STRESS RESPONSE REGULATOR PROTEIN 1"/>
    <property type="match status" value="1"/>
</dbReference>
<evidence type="ECO:0000313" key="6">
    <source>
        <dbReference type="Proteomes" id="UP001596091"/>
    </source>
</evidence>
<dbReference type="SUPFAM" id="SSF52172">
    <property type="entry name" value="CheY-like"/>
    <property type="match status" value="1"/>
</dbReference>
<dbReference type="SMART" id="SM00448">
    <property type="entry name" value="REC"/>
    <property type="match status" value="1"/>
</dbReference>
<accession>A0ABW1EGX8</accession>
<evidence type="ECO:0000256" key="2">
    <source>
        <dbReference type="ARBA" id="ARBA00023012"/>
    </source>
</evidence>
<dbReference type="PROSITE" id="PS50110">
    <property type="entry name" value="RESPONSE_REGULATORY"/>
    <property type="match status" value="1"/>
</dbReference>